<organism evidence="2 3">
    <name type="scientific">Caligus rogercresseyi</name>
    <name type="common">Sea louse</name>
    <dbReference type="NCBI Taxonomy" id="217165"/>
    <lineage>
        <taxon>Eukaryota</taxon>
        <taxon>Metazoa</taxon>
        <taxon>Ecdysozoa</taxon>
        <taxon>Arthropoda</taxon>
        <taxon>Crustacea</taxon>
        <taxon>Multicrustacea</taxon>
        <taxon>Hexanauplia</taxon>
        <taxon>Copepoda</taxon>
        <taxon>Siphonostomatoida</taxon>
        <taxon>Caligidae</taxon>
        <taxon>Caligus</taxon>
    </lineage>
</organism>
<keyword evidence="1" id="KW-0472">Membrane</keyword>
<evidence type="ECO:0000256" key="1">
    <source>
        <dbReference type="SAM" id="Phobius"/>
    </source>
</evidence>
<sequence length="67" mass="7691">MWTSRGASEVNWTKLQKQLYISLQGGKKFSLQKGLTFTTITLFLLSYIKLLLSLGLQKKRSRKKMPG</sequence>
<name>A0A7T8QWB6_CALRO</name>
<dbReference type="Proteomes" id="UP000595437">
    <property type="component" value="Chromosome 2"/>
</dbReference>
<keyword evidence="1" id="KW-0812">Transmembrane</keyword>
<reference evidence="3" key="1">
    <citation type="submission" date="2021-01" db="EMBL/GenBank/DDBJ databases">
        <title>Caligus Genome Assembly.</title>
        <authorList>
            <person name="Gallardo-Escarate C."/>
        </authorList>
    </citation>
    <scope>NUCLEOTIDE SEQUENCE [LARGE SCALE GENOMIC DNA]</scope>
</reference>
<keyword evidence="3" id="KW-1185">Reference proteome</keyword>
<evidence type="ECO:0000313" key="2">
    <source>
        <dbReference type="EMBL" id="QQP57456.1"/>
    </source>
</evidence>
<dbReference type="AlphaFoldDB" id="A0A7T8QWB6"/>
<evidence type="ECO:0000313" key="3">
    <source>
        <dbReference type="Proteomes" id="UP000595437"/>
    </source>
</evidence>
<keyword evidence="1" id="KW-1133">Transmembrane helix</keyword>
<gene>
    <name evidence="2" type="ORF">FKW44_002461</name>
</gene>
<protein>
    <submittedName>
        <fullName evidence="2">Uncharacterized protein</fullName>
    </submittedName>
</protein>
<dbReference type="EMBL" id="CP045891">
    <property type="protein sequence ID" value="QQP57456.1"/>
    <property type="molecule type" value="Genomic_DNA"/>
</dbReference>
<feature type="transmembrane region" description="Helical" evidence="1">
    <location>
        <begin position="35"/>
        <end position="56"/>
    </location>
</feature>
<proteinExistence type="predicted"/>
<accession>A0A7T8QWB6</accession>